<reference evidence="2" key="1">
    <citation type="journal article" date="2016" name="Nature">
        <title>Genome evolution in the allotetraploid frog Xenopus laevis.</title>
        <authorList>
            <person name="Session A.M."/>
            <person name="Uno Y."/>
            <person name="Kwon T."/>
            <person name="Chapman J.A."/>
            <person name="Toyoda A."/>
            <person name="Takahashi S."/>
            <person name="Fukui A."/>
            <person name="Hikosaka A."/>
            <person name="Suzuki A."/>
            <person name="Kondo M."/>
            <person name="van Heeringen S.J."/>
            <person name="Quigley I."/>
            <person name="Heinz S."/>
            <person name="Ogino H."/>
            <person name="Ochi H."/>
            <person name="Hellsten U."/>
            <person name="Lyons J.B."/>
            <person name="Simakov O."/>
            <person name="Putnam N."/>
            <person name="Stites J."/>
            <person name="Kuroki Y."/>
            <person name="Tanaka T."/>
            <person name="Michiue T."/>
            <person name="Watanabe M."/>
            <person name="Bogdanovic O."/>
            <person name="Lister R."/>
            <person name="Georgiou G."/>
            <person name="Paranjpe S.S."/>
            <person name="van Kruijsbergen I."/>
            <person name="Shu S."/>
            <person name="Carlson J."/>
            <person name="Kinoshita T."/>
            <person name="Ohta Y."/>
            <person name="Mawaribuchi S."/>
            <person name="Jenkins J."/>
            <person name="Grimwood J."/>
            <person name="Schmutz J."/>
            <person name="Mitros T."/>
            <person name="Mozaffari S.V."/>
            <person name="Suzuki Y."/>
            <person name="Haramoto Y."/>
            <person name="Yamamoto T.S."/>
            <person name="Takagi C."/>
            <person name="Heald R."/>
            <person name="Miller K."/>
            <person name="Haudenschild C."/>
            <person name="Kitzman J."/>
            <person name="Nakayama T."/>
            <person name="Izutsu Y."/>
            <person name="Robert J."/>
            <person name="Fortriede J."/>
            <person name="Burns K."/>
            <person name="Lotay V."/>
            <person name="Karimi K."/>
            <person name="Yasuoka Y."/>
            <person name="Dichmann D.S."/>
            <person name="Flajnik M.F."/>
            <person name="Houston D.W."/>
            <person name="Shendure J."/>
            <person name="DuPasquier L."/>
            <person name="Vize P.D."/>
            <person name="Zorn A.M."/>
            <person name="Ito M."/>
            <person name="Marcotte E.M."/>
            <person name="Wallingford J.B."/>
            <person name="Ito Y."/>
            <person name="Asashima M."/>
            <person name="Ueno N."/>
            <person name="Matsuda Y."/>
            <person name="Veenstra G.J."/>
            <person name="Fujiyama A."/>
            <person name="Harland R.M."/>
            <person name="Taira M."/>
            <person name="Rokhsar D.S."/>
        </authorList>
    </citation>
    <scope>NUCLEOTIDE SEQUENCE [LARGE SCALE GENOMIC DNA]</scope>
    <source>
        <strain evidence="2">J</strain>
    </source>
</reference>
<protein>
    <submittedName>
        <fullName evidence="1">Uncharacterized protein</fullName>
    </submittedName>
</protein>
<name>A0A974CXB5_XENLA</name>
<proteinExistence type="predicted"/>
<sequence>MCLGFKLKGDAMLYYLPSLASNYGLLKLPNEAAINRFGWALLTMLTDYWSLNGAKIKKNPLQPKPAYSSVRKQWGVFYACKP</sequence>
<organism evidence="1 2">
    <name type="scientific">Xenopus laevis</name>
    <name type="common">African clawed frog</name>
    <dbReference type="NCBI Taxonomy" id="8355"/>
    <lineage>
        <taxon>Eukaryota</taxon>
        <taxon>Metazoa</taxon>
        <taxon>Chordata</taxon>
        <taxon>Craniata</taxon>
        <taxon>Vertebrata</taxon>
        <taxon>Euteleostomi</taxon>
        <taxon>Amphibia</taxon>
        <taxon>Batrachia</taxon>
        <taxon>Anura</taxon>
        <taxon>Pipoidea</taxon>
        <taxon>Pipidae</taxon>
        <taxon>Xenopodinae</taxon>
        <taxon>Xenopus</taxon>
        <taxon>Xenopus</taxon>
    </lineage>
</organism>
<gene>
    <name evidence="1" type="ORF">XELAEV_18027242mg</name>
</gene>
<dbReference type="EMBL" id="CM004474">
    <property type="protein sequence ID" value="OCT80430.1"/>
    <property type="molecule type" value="Genomic_DNA"/>
</dbReference>
<dbReference type="Proteomes" id="UP000694892">
    <property type="component" value="Chromosome 5L"/>
</dbReference>
<evidence type="ECO:0000313" key="1">
    <source>
        <dbReference type="EMBL" id="OCT80430.1"/>
    </source>
</evidence>
<dbReference type="AlphaFoldDB" id="A0A974CXB5"/>
<evidence type="ECO:0000313" key="2">
    <source>
        <dbReference type="Proteomes" id="UP000694892"/>
    </source>
</evidence>
<accession>A0A974CXB5</accession>